<keyword evidence="2" id="KW-1185">Reference proteome</keyword>
<evidence type="ECO:0000313" key="2">
    <source>
        <dbReference type="Proteomes" id="UP000182077"/>
    </source>
</evidence>
<dbReference type="AlphaFoldDB" id="A0A1L8TH47"/>
<sequence length="263" mass="29756">MKVMIDLTVKITRNKTVISLEDEGSVILYQQLDKIDSADKKALLIYYSGRKPMALSFDKAIDKQSLKIADSIAEVQLGWEVELKNLAQLMLDAWIEKGIEVSPLFEVQKVASNQFSIAQKYQATLFEVLKTFGYENEKIKAKPTKAQHRWSKALSEIPFYIDYKGARAEVIWQKRNELRIKSGAILAQEIPLNKDGSVGFSARLTEKLRSDHGNKIKDYVTVEDIILKSVNEVGIFLYFAGTNGWLVLKDSEGKTIDAYSVVN</sequence>
<comment type="caution">
    <text evidence="1">The sequence shown here is derived from an EMBL/GenBank/DDBJ whole genome shotgun (WGS) entry which is preliminary data.</text>
</comment>
<dbReference type="EMBL" id="JXKQ01000013">
    <property type="protein sequence ID" value="OJG43655.1"/>
    <property type="molecule type" value="Genomic_DNA"/>
</dbReference>
<evidence type="ECO:0000313" key="1">
    <source>
        <dbReference type="EMBL" id="OJG43655.1"/>
    </source>
</evidence>
<gene>
    <name evidence="1" type="ORF">RV04_GL000651</name>
</gene>
<dbReference type="STRING" id="249189.RV04_GL000651"/>
<protein>
    <submittedName>
        <fullName evidence="1">Uncharacterized protein</fullName>
    </submittedName>
</protein>
<organism evidence="1 2">
    <name type="scientific">Enterococcus hermanniensis</name>
    <dbReference type="NCBI Taxonomy" id="249189"/>
    <lineage>
        <taxon>Bacteria</taxon>
        <taxon>Bacillati</taxon>
        <taxon>Bacillota</taxon>
        <taxon>Bacilli</taxon>
        <taxon>Lactobacillales</taxon>
        <taxon>Enterococcaceae</taxon>
        <taxon>Enterococcus</taxon>
    </lineage>
</organism>
<name>A0A1L8TH47_9ENTE</name>
<reference evidence="1 2" key="1">
    <citation type="submission" date="2014-12" db="EMBL/GenBank/DDBJ databases">
        <title>Draft genome sequences of 29 type strains of Enterococci.</title>
        <authorList>
            <person name="Zhong Z."/>
            <person name="Sun Z."/>
            <person name="Liu W."/>
            <person name="Zhang W."/>
            <person name="Zhang H."/>
        </authorList>
    </citation>
    <scope>NUCLEOTIDE SEQUENCE [LARGE SCALE GENOMIC DNA]</scope>
    <source>
        <strain evidence="1 2">DSM 17122</strain>
    </source>
</reference>
<dbReference type="Proteomes" id="UP000182077">
    <property type="component" value="Unassembled WGS sequence"/>
</dbReference>
<proteinExistence type="predicted"/>
<accession>A0A1L8TH47</accession>